<keyword evidence="2" id="KW-1185">Reference proteome</keyword>
<organism evidence="1 2">
    <name type="scientific">Carbonactinospora thermoautotrophica</name>
    <dbReference type="NCBI Taxonomy" id="1469144"/>
    <lineage>
        <taxon>Bacteria</taxon>
        <taxon>Bacillati</taxon>
        <taxon>Actinomycetota</taxon>
        <taxon>Actinomycetes</taxon>
        <taxon>Kitasatosporales</taxon>
        <taxon>Carbonactinosporaceae</taxon>
        <taxon>Carbonactinospora</taxon>
    </lineage>
</organism>
<reference evidence="2" key="1">
    <citation type="submission" date="2015-04" db="EMBL/GenBank/DDBJ databases">
        <title>Physiological reanalysis, assessment of diazotrophy, and genome sequences of multiple isolates of Streptomyces thermoautotrophicus.</title>
        <authorList>
            <person name="MacKellar D.C."/>
            <person name="Lieber L."/>
            <person name="Norman J."/>
            <person name="Bolger A."/>
            <person name="Tobin C."/>
            <person name="Murray J.W."/>
            <person name="Chang R."/>
            <person name="Ford T."/>
            <person name="Nguyen P.Q."/>
            <person name="Woodward J."/>
            <person name="Permingeat H."/>
            <person name="Joshi N.S."/>
            <person name="Silver P.A."/>
            <person name="Usadel B."/>
            <person name="Rutherford A.W."/>
            <person name="Friesen M."/>
            <person name="Prell J."/>
        </authorList>
    </citation>
    <scope>NUCLEOTIDE SEQUENCE [LARGE SCALE GENOMIC DNA]</scope>
    <source>
        <strain evidence="2">H1</strain>
    </source>
</reference>
<proteinExistence type="predicted"/>
<dbReference type="EMBL" id="LAXD01000001">
    <property type="protein sequence ID" value="KWX00761.1"/>
    <property type="molecule type" value="Genomic_DNA"/>
</dbReference>
<dbReference type="AlphaFoldDB" id="A0A132MSE6"/>
<dbReference type="RefSeq" id="WP_067420879.1">
    <property type="nucleotide sequence ID" value="NZ_JYIJ01000012.1"/>
</dbReference>
<name>A0A132MSE6_9ACTN</name>
<evidence type="ECO:0000313" key="2">
    <source>
        <dbReference type="Proteomes" id="UP000070188"/>
    </source>
</evidence>
<dbReference type="Proteomes" id="UP000070188">
    <property type="component" value="Unassembled WGS sequence"/>
</dbReference>
<sequence length="88" mass="9534">MTTPKASSSDNPRLGPLLVLEGMPGAGKTTAARCPLPPDQRDRMRRAGRELAVARFDHTRAIRHFLARIAPWATRTAPAPATPLTGYC</sequence>
<gene>
    <name evidence="1" type="ORF">LI90_1784</name>
</gene>
<protein>
    <submittedName>
        <fullName evidence="1">Uncharacterized protein</fullName>
    </submittedName>
</protein>
<accession>A0A132MSE6</accession>
<evidence type="ECO:0000313" key="1">
    <source>
        <dbReference type="EMBL" id="KWX00761.1"/>
    </source>
</evidence>
<comment type="caution">
    <text evidence="1">The sequence shown here is derived from an EMBL/GenBank/DDBJ whole genome shotgun (WGS) entry which is preliminary data.</text>
</comment>